<evidence type="ECO:0000313" key="2">
    <source>
        <dbReference type="Proteomes" id="UP000321570"/>
    </source>
</evidence>
<name>A0A564YGB6_HYMDI</name>
<evidence type="ECO:0000313" key="1">
    <source>
        <dbReference type="EMBL" id="VUZ46327.1"/>
    </source>
</evidence>
<dbReference type="Proteomes" id="UP000321570">
    <property type="component" value="Unassembled WGS sequence"/>
</dbReference>
<dbReference type="InterPro" id="IPR008996">
    <property type="entry name" value="IL1/FGF"/>
</dbReference>
<organism evidence="1 2">
    <name type="scientific">Hymenolepis diminuta</name>
    <name type="common">Rat tapeworm</name>
    <dbReference type="NCBI Taxonomy" id="6216"/>
    <lineage>
        <taxon>Eukaryota</taxon>
        <taxon>Metazoa</taxon>
        <taxon>Spiralia</taxon>
        <taxon>Lophotrochozoa</taxon>
        <taxon>Platyhelminthes</taxon>
        <taxon>Cestoda</taxon>
        <taxon>Eucestoda</taxon>
        <taxon>Cyclophyllidea</taxon>
        <taxon>Hymenolepididae</taxon>
        <taxon>Hymenolepis</taxon>
    </lineage>
</organism>
<protein>
    <submittedName>
        <fullName evidence="1">Uncharacterized protein</fullName>
    </submittedName>
</protein>
<reference evidence="1 2" key="1">
    <citation type="submission" date="2019-07" db="EMBL/GenBank/DDBJ databases">
        <authorList>
            <person name="Jastrzebski P J."/>
            <person name="Paukszto L."/>
            <person name="Jastrzebski P J."/>
        </authorList>
    </citation>
    <scope>NUCLEOTIDE SEQUENCE [LARGE SCALE GENOMIC DNA]</scope>
    <source>
        <strain evidence="1 2">WMS-il1</strain>
    </source>
</reference>
<dbReference type="SUPFAM" id="SSF50353">
    <property type="entry name" value="Cytokine"/>
    <property type="match status" value="1"/>
</dbReference>
<gene>
    <name evidence="1" type="ORF">WMSIL1_LOCUS6065</name>
</gene>
<dbReference type="EMBL" id="CABIJS010000210">
    <property type="protein sequence ID" value="VUZ46327.1"/>
    <property type="molecule type" value="Genomic_DNA"/>
</dbReference>
<sequence length="425" mass="49605">MSSTISSACPLLSLLSSPYVPSRTRLKNYCSKITTSYRVYLPKIQFKYRVWIVIFCTLTMIEPSKQYAKGLYLQSHLQSVKQQHITNPPFQASDYRQHHFSFSARKLSDHLTSSSNEQLKINFEYYNAWIYYYAATPLLIVSKSQSASLENVSQENVQLKSSVDGFKTDAAFPAFRFYSPDIRAYLSKSNSSREIVAEERNPFSQIIEWEWMPQPRYNGVYLRNRISKHFFCFNKNGRPAVRKHLNRERCLLHGYIRFYGSTKRPKFTNKRFQTDNIRVNTLNNFNFQDSITSRNNRNNISNYITTGYPQRNRRSLRRIGGLADFLLPAVIHLTSKQQTPEWRVGFCLNGHAFANRNPFAEKCPSYTLPVRWNLLYMCPPIPRYCRIPECQSNNTVYGEHFGCPYTCRASIFCGDTSDRVNVVYT</sequence>
<keyword evidence="2" id="KW-1185">Reference proteome</keyword>
<proteinExistence type="predicted"/>
<dbReference type="AlphaFoldDB" id="A0A564YGB6"/>
<accession>A0A564YGB6</accession>